<keyword evidence="4" id="KW-0378">Hydrolase</keyword>
<dbReference type="PANTHER" id="PTHR13031">
    <property type="entry name" value="RIBONUCLEASE P SUBUNIT P30"/>
    <property type="match status" value="1"/>
</dbReference>
<accession>A0A445E103</accession>
<organism evidence="7 8">
    <name type="scientific">Arachis hypogaea</name>
    <name type="common">Peanut</name>
    <dbReference type="NCBI Taxonomy" id="3818"/>
    <lineage>
        <taxon>Eukaryota</taxon>
        <taxon>Viridiplantae</taxon>
        <taxon>Streptophyta</taxon>
        <taxon>Embryophyta</taxon>
        <taxon>Tracheophyta</taxon>
        <taxon>Spermatophyta</taxon>
        <taxon>Magnoliopsida</taxon>
        <taxon>eudicotyledons</taxon>
        <taxon>Gunneridae</taxon>
        <taxon>Pentapetalae</taxon>
        <taxon>rosids</taxon>
        <taxon>fabids</taxon>
        <taxon>Fabales</taxon>
        <taxon>Fabaceae</taxon>
        <taxon>Papilionoideae</taxon>
        <taxon>50 kb inversion clade</taxon>
        <taxon>dalbergioids sensu lato</taxon>
        <taxon>Dalbergieae</taxon>
        <taxon>Pterocarpus clade</taxon>
        <taxon>Arachis</taxon>
    </lineage>
</organism>
<evidence type="ECO:0000256" key="2">
    <source>
        <dbReference type="ARBA" id="ARBA00007331"/>
    </source>
</evidence>
<dbReference type="Gramene" id="arahy.Tifrunner.gnm2.ann2.Ah03g149700.1">
    <property type="protein sequence ID" value="arahy.Tifrunner.gnm2.ann2.Ah03g149700.1-CDS"/>
    <property type="gene ID" value="arahy.Tifrunner.gnm2.ann2.Ah03g149700"/>
</dbReference>
<keyword evidence="3" id="KW-0819">tRNA processing</keyword>
<dbReference type="GO" id="GO:0016787">
    <property type="term" value="F:hydrolase activity"/>
    <property type="evidence" value="ECO:0007669"/>
    <property type="project" value="UniProtKB-KW"/>
</dbReference>
<dbReference type="Proteomes" id="UP000289738">
    <property type="component" value="Chromosome A03"/>
</dbReference>
<dbReference type="InterPro" id="IPR016195">
    <property type="entry name" value="Pol/histidinol_Pase-like"/>
</dbReference>
<protein>
    <submittedName>
        <fullName evidence="7">Uncharacterized protein</fullName>
    </submittedName>
</protein>
<dbReference type="Pfam" id="PF01876">
    <property type="entry name" value="RNase_P_p30"/>
    <property type="match status" value="1"/>
</dbReference>
<keyword evidence="5" id="KW-0539">Nucleus</keyword>
<dbReference type="GO" id="GO:0003723">
    <property type="term" value="F:RNA binding"/>
    <property type="evidence" value="ECO:0007669"/>
    <property type="project" value="TreeGrafter"/>
</dbReference>
<dbReference type="GO" id="GO:0008033">
    <property type="term" value="P:tRNA processing"/>
    <property type="evidence" value="ECO:0007669"/>
    <property type="project" value="UniProtKB-KW"/>
</dbReference>
<dbReference type="SMR" id="A0A445E103"/>
<keyword evidence="8" id="KW-1185">Reference proteome</keyword>
<evidence type="ECO:0000313" key="8">
    <source>
        <dbReference type="Proteomes" id="UP000289738"/>
    </source>
</evidence>
<evidence type="ECO:0000256" key="5">
    <source>
        <dbReference type="ARBA" id="ARBA00023242"/>
    </source>
</evidence>
<dbReference type="FunFam" id="3.20.20.140:FF:000044">
    <property type="entry name" value="Polymerase/histidinol phosphatase-like protein"/>
    <property type="match status" value="1"/>
</dbReference>
<dbReference type="SUPFAM" id="SSF89550">
    <property type="entry name" value="PHP domain-like"/>
    <property type="match status" value="1"/>
</dbReference>
<reference evidence="7 8" key="1">
    <citation type="submission" date="2019-01" db="EMBL/GenBank/DDBJ databases">
        <title>Sequencing of cultivated peanut Arachis hypogaea provides insights into genome evolution and oil improvement.</title>
        <authorList>
            <person name="Chen X."/>
        </authorList>
    </citation>
    <scope>NUCLEOTIDE SEQUENCE [LARGE SCALE GENOMIC DNA]</scope>
    <source>
        <strain evidence="8">cv. Fuhuasheng</strain>
        <tissue evidence="7">Leaves</tissue>
    </source>
</reference>
<feature type="compositionally biased region" description="Basic residues" evidence="6">
    <location>
        <begin position="542"/>
        <end position="556"/>
    </location>
</feature>
<evidence type="ECO:0000256" key="4">
    <source>
        <dbReference type="ARBA" id="ARBA00022801"/>
    </source>
</evidence>
<evidence type="ECO:0000256" key="1">
    <source>
        <dbReference type="ARBA" id="ARBA00004123"/>
    </source>
</evidence>
<comment type="similarity">
    <text evidence="2">Belongs to the eukaryotic/archaeal RNase P protein component 3 family.</text>
</comment>
<evidence type="ECO:0000256" key="6">
    <source>
        <dbReference type="SAM" id="MobiDB-lite"/>
    </source>
</evidence>
<name>A0A445E103_ARAHY</name>
<dbReference type="EMBL" id="SDMP01000003">
    <property type="protein sequence ID" value="RYR69001.1"/>
    <property type="molecule type" value="Genomic_DNA"/>
</dbReference>
<sequence>MEFFDLNVPYEKPSPGIGTTSIEANRTKIAVKAMELGYTGIAYNRTVDCVLSDKLRCSIKPLSISSLLNILPSLPLSAKLHRDLLRIPLSTPFHQYTRITVCVDNPIQINAAYCDNPILKTYDLVAIKPSNQITFDMACQRSEVDIITIDFSKKLPFKIKQNMVKAAVERGVCFEVSYSGVLTDAEIRRPWIYGAKCLMEWTRRRNVIISSGAPSVNDLRGPCDVANLLSLLGLSKEQAKDAISKNCRNLLVKALRKRRFYKSAIRVEPLSITATSNSEVDLRKELLKWDPLSSEGGIPLNDSAKRFSSSSSEASKKEKSIDFASLVGSMSFHGFQVKDFLPANNASTVIPDGEKVSQSTPAINNSTEQPIRQGESLVSDAMEADQVVTTTYNSNELDNPTCARELEKNSTDLGVDCTTIESKAQVSQSNLGSLSTTMDTLIQNEKDDQQKFLQDANCDDEQAGKLETDAVGLDEMETEEDGSAVVTRQLQHATAKDQTVGGVSTEFNQVPVESISGRSREKRKKTPAPPFDPLKQSLNRMPFKKKGKRRSKTQQE</sequence>
<evidence type="ECO:0000256" key="3">
    <source>
        <dbReference type="ARBA" id="ARBA00022694"/>
    </source>
</evidence>
<proteinExistence type="inferred from homology"/>
<dbReference type="PANTHER" id="PTHR13031:SF0">
    <property type="entry name" value="RIBONUCLEASE P PROTEIN SUBUNIT P30"/>
    <property type="match status" value="1"/>
</dbReference>
<dbReference type="Gene3D" id="3.20.20.140">
    <property type="entry name" value="Metal-dependent hydrolases"/>
    <property type="match status" value="1"/>
</dbReference>
<dbReference type="InterPro" id="IPR002738">
    <property type="entry name" value="RNase_P_p30"/>
</dbReference>
<comment type="caution">
    <text evidence="7">The sequence shown here is derived from an EMBL/GenBank/DDBJ whole genome shotgun (WGS) entry which is preliminary data.</text>
</comment>
<dbReference type="OrthoDB" id="17948at2759"/>
<dbReference type="GO" id="GO:0005655">
    <property type="term" value="C:nucleolar ribonuclease P complex"/>
    <property type="evidence" value="ECO:0007669"/>
    <property type="project" value="TreeGrafter"/>
</dbReference>
<evidence type="ECO:0000313" key="7">
    <source>
        <dbReference type="EMBL" id="RYR69001.1"/>
    </source>
</evidence>
<dbReference type="STRING" id="3818.A0A445E103"/>
<feature type="region of interest" description="Disordered" evidence="6">
    <location>
        <begin position="493"/>
        <end position="556"/>
    </location>
</feature>
<gene>
    <name evidence="7" type="ORF">Ahy_A03g015514</name>
</gene>
<comment type="subcellular location">
    <subcellularLocation>
        <location evidence="1">Nucleus</location>
    </subcellularLocation>
</comment>
<dbReference type="AlphaFoldDB" id="A0A445E103"/>